<dbReference type="PIRSF" id="PIRSF000538">
    <property type="entry name" value="GlpK"/>
    <property type="match status" value="1"/>
</dbReference>
<keyword evidence="4 9" id="KW-0547">Nucleotide-binding</keyword>
<keyword evidence="6 9" id="KW-0067">ATP-binding</keyword>
<dbReference type="GO" id="GO:0005997">
    <property type="term" value="P:xylulose metabolic process"/>
    <property type="evidence" value="ECO:0007669"/>
    <property type="project" value="InterPro"/>
</dbReference>
<evidence type="ECO:0000256" key="5">
    <source>
        <dbReference type="ARBA" id="ARBA00022777"/>
    </source>
</evidence>
<keyword evidence="3 8" id="KW-0808">Transferase</keyword>
<evidence type="ECO:0000256" key="4">
    <source>
        <dbReference type="ARBA" id="ARBA00022741"/>
    </source>
</evidence>
<feature type="domain" description="Carbohydrate kinase FGGY C-terminal" evidence="11">
    <location>
        <begin position="280"/>
        <end position="439"/>
    </location>
</feature>
<evidence type="ECO:0000313" key="12">
    <source>
        <dbReference type="EMBL" id="MBB5373769.1"/>
    </source>
</evidence>
<name>A0A840VNN5_9PROT</name>
<dbReference type="InterPro" id="IPR018483">
    <property type="entry name" value="Carb_kinase_FGGY_CS"/>
</dbReference>
<dbReference type="GO" id="GO:0005524">
    <property type="term" value="F:ATP binding"/>
    <property type="evidence" value="ECO:0007669"/>
    <property type="project" value="UniProtKB-KW"/>
</dbReference>
<evidence type="ECO:0000313" key="13">
    <source>
        <dbReference type="Proteomes" id="UP000553706"/>
    </source>
</evidence>
<evidence type="ECO:0000256" key="1">
    <source>
        <dbReference type="ARBA" id="ARBA00009156"/>
    </source>
</evidence>
<dbReference type="InterPro" id="IPR018484">
    <property type="entry name" value="FGGY_N"/>
</dbReference>
<dbReference type="SUPFAM" id="SSF53067">
    <property type="entry name" value="Actin-like ATPase domain"/>
    <property type="match status" value="2"/>
</dbReference>
<organism evidence="12 13">
    <name type="scientific">Acidocella aromatica</name>
    <dbReference type="NCBI Taxonomy" id="1303579"/>
    <lineage>
        <taxon>Bacteria</taxon>
        <taxon>Pseudomonadati</taxon>
        <taxon>Pseudomonadota</taxon>
        <taxon>Alphaproteobacteria</taxon>
        <taxon>Acetobacterales</taxon>
        <taxon>Acidocellaceae</taxon>
        <taxon>Acidocella</taxon>
    </lineage>
</organism>
<dbReference type="Pfam" id="PF00370">
    <property type="entry name" value="FGGY_N"/>
    <property type="match status" value="1"/>
</dbReference>
<comment type="catalytic activity">
    <reaction evidence="9">
        <text>D-xylulose + ATP = D-xylulose 5-phosphate + ADP + H(+)</text>
        <dbReference type="Rhea" id="RHEA:10964"/>
        <dbReference type="ChEBI" id="CHEBI:15378"/>
        <dbReference type="ChEBI" id="CHEBI:17140"/>
        <dbReference type="ChEBI" id="CHEBI:30616"/>
        <dbReference type="ChEBI" id="CHEBI:57737"/>
        <dbReference type="ChEBI" id="CHEBI:456216"/>
        <dbReference type="EC" id="2.7.1.17"/>
    </reaction>
</comment>
<protein>
    <recommendedName>
        <fullName evidence="9">Xylulose kinase</fullName>
        <shortName evidence="9">Xylulokinase</shortName>
        <ecNumber evidence="9">2.7.1.17</ecNumber>
    </recommendedName>
</protein>
<evidence type="ECO:0000256" key="2">
    <source>
        <dbReference type="ARBA" id="ARBA00022629"/>
    </source>
</evidence>
<dbReference type="AlphaFoldDB" id="A0A840VNN5"/>
<reference evidence="12 13" key="1">
    <citation type="submission" date="2020-08" db="EMBL/GenBank/DDBJ databases">
        <title>Genomic Encyclopedia of Type Strains, Phase IV (KMG-IV): sequencing the most valuable type-strain genomes for metagenomic binning, comparative biology and taxonomic classification.</title>
        <authorList>
            <person name="Goeker M."/>
        </authorList>
    </citation>
    <scope>NUCLEOTIDE SEQUENCE [LARGE SCALE GENOMIC DNA]</scope>
    <source>
        <strain evidence="12 13">DSM 27026</strain>
    </source>
</reference>
<keyword evidence="13" id="KW-1185">Reference proteome</keyword>
<evidence type="ECO:0000256" key="7">
    <source>
        <dbReference type="ARBA" id="ARBA00023277"/>
    </source>
</evidence>
<dbReference type="PANTHER" id="PTHR43095">
    <property type="entry name" value="SUGAR KINASE"/>
    <property type="match status" value="1"/>
</dbReference>
<dbReference type="InterPro" id="IPR043129">
    <property type="entry name" value="ATPase_NBD"/>
</dbReference>
<dbReference type="GO" id="GO:0042732">
    <property type="term" value="P:D-xylose metabolic process"/>
    <property type="evidence" value="ECO:0007669"/>
    <property type="project" value="UniProtKB-KW"/>
</dbReference>
<dbReference type="EMBL" id="JACHFJ010000009">
    <property type="protein sequence ID" value="MBB5373769.1"/>
    <property type="molecule type" value="Genomic_DNA"/>
</dbReference>
<dbReference type="Pfam" id="PF02782">
    <property type="entry name" value="FGGY_C"/>
    <property type="match status" value="1"/>
</dbReference>
<accession>A0A840VNN5</accession>
<feature type="domain" description="Carbohydrate kinase FGGY N-terminal" evidence="10">
    <location>
        <begin position="4"/>
        <end position="247"/>
    </location>
</feature>
<keyword evidence="7 9" id="KW-0119">Carbohydrate metabolism</keyword>
<evidence type="ECO:0000256" key="9">
    <source>
        <dbReference type="RuleBase" id="RU364073"/>
    </source>
</evidence>
<evidence type="ECO:0000256" key="6">
    <source>
        <dbReference type="ARBA" id="ARBA00022840"/>
    </source>
</evidence>
<keyword evidence="2 9" id="KW-0859">Xylose metabolism</keyword>
<keyword evidence="5 8" id="KW-0418">Kinase</keyword>
<evidence type="ECO:0000259" key="11">
    <source>
        <dbReference type="Pfam" id="PF02782"/>
    </source>
</evidence>
<dbReference type="InterPro" id="IPR006000">
    <property type="entry name" value="Xylulokinase"/>
</dbReference>
<dbReference type="RefSeq" id="WP_183266787.1">
    <property type="nucleotide sequence ID" value="NZ_JACHFJ010000009.1"/>
</dbReference>
<dbReference type="GO" id="GO:0004856">
    <property type="term" value="F:D-xylulokinase activity"/>
    <property type="evidence" value="ECO:0007669"/>
    <property type="project" value="UniProtKB-EC"/>
</dbReference>
<evidence type="ECO:0000259" key="10">
    <source>
        <dbReference type="Pfam" id="PF00370"/>
    </source>
</evidence>
<dbReference type="CDD" id="cd07808">
    <property type="entry name" value="ASKHA_NBD_FGGY_EcXK-like"/>
    <property type="match status" value="1"/>
</dbReference>
<evidence type="ECO:0000256" key="3">
    <source>
        <dbReference type="ARBA" id="ARBA00022679"/>
    </source>
</evidence>
<gene>
    <name evidence="9" type="primary">xylB</name>
    <name evidence="12" type="ORF">HNP71_002034</name>
</gene>
<dbReference type="InterPro" id="IPR018485">
    <property type="entry name" value="FGGY_C"/>
</dbReference>
<dbReference type="Gene3D" id="3.30.420.40">
    <property type="match status" value="2"/>
</dbReference>
<proteinExistence type="inferred from homology"/>
<dbReference type="InterPro" id="IPR000577">
    <property type="entry name" value="Carb_kinase_FGGY"/>
</dbReference>
<evidence type="ECO:0000256" key="8">
    <source>
        <dbReference type="RuleBase" id="RU003733"/>
    </source>
</evidence>
<comment type="similarity">
    <text evidence="1 8">Belongs to the FGGY kinase family.</text>
</comment>
<dbReference type="InterPro" id="IPR050406">
    <property type="entry name" value="FGGY_Carb_Kinase"/>
</dbReference>
<dbReference type="PROSITE" id="PS00445">
    <property type="entry name" value="FGGY_KINASES_2"/>
    <property type="match status" value="1"/>
</dbReference>
<dbReference type="PANTHER" id="PTHR43095:SF5">
    <property type="entry name" value="XYLULOSE KINASE"/>
    <property type="match status" value="1"/>
</dbReference>
<dbReference type="EC" id="2.7.1.17" evidence="9"/>
<dbReference type="NCBIfam" id="TIGR01312">
    <property type="entry name" value="XylB"/>
    <property type="match status" value="1"/>
</dbReference>
<sequence length="496" mass="52532">MAKYLLGIDLGAGSLKATIIDDAGHILGEASHPVTTSVRQFGWSEQDPAEWFAALCAAVPRAIEAARIPASAIAGIGVSAGAHIPVLTDAEDNVLRPAIMWNDQRAAAEAAALHERAGERIIATSLNRVNPTWTLAMLAWLKDHEPEVMAKTKRLYLAKDYLRSRLTGTWETDFSDAIGALMADNATKSWSPELCALIGLDEALLPPVKPAEAVVGTVTPEAAARTGLAAGTPVVCGSNDTTVEFFGVGATTPGIGGVKLATAGVLYLATQGPSVNPPISCYPHIMPGMYYTATGTNSCASAHRWLRDLMFTEDGFEGMDALAETAPRGARGLLFHPYLQGERAPYWDPLLRADFIGLTISHGKPEFARALYEGLAFSIRDLLQAAQGLGLSFGRIRLMGGGARSACWRQIIADATGLTVERTESADASYGSALVAGVGAGVFASPEDAVARCVRLLDTTTPDAEAHEFYTQLFGIYKDAQAALAGLNHRLHALFS</sequence>
<comment type="caution">
    <text evidence="12">The sequence shown here is derived from an EMBL/GenBank/DDBJ whole genome shotgun (WGS) entry which is preliminary data.</text>
</comment>
<dbReference type="Proteomes" id="UP000553706">
    <property type="component" value="Unassembled WGS sequence"/>
</dbReference>